<feature type="transmembrane region" description="Helical" evidence="16">
    <location>
        <begin position="381"/>
        <end position="414"/>
    </location>
</feature>
<dbReference type="GO" id="GO:0003954">
    <property type="term" value="F:NADH dehydrogenase activity"/>
    <property type="evidence" value="ECO:0007669"/>
    <property type="project" value="TreeGrafter"/>
</dbReference>
<feature type="transmembrane region" description="Helical" evidence="16">
    <location>
        <begin position="224"/>
        <end position="244"/>
    </location>
</feature>
<dbReference type="PRINTS" id="PR01437">
    <property type="entry name" value="NUOXDRDTASE4"/>
</dbReference>
<evidence type="ECO:0000259" key="17">
    <source>
        <dbReference type="Pfam" id="PF00361"/>
    </source>
</evidence>
<evidence type="ECO:0000256" key="2">
    <source>
        <dbReference type="ARBA" id="ARBA00009025"/>
    </source>
</evidence>
<dbReference type="EC" id="7.1.1.2" evidence="3 16"/>
<evidence type="ECO:0000256" key="6">
    <source>
        <dbReference type="ARBA" id="ARBA00022660"/>
    </source>
</evidence>
<dbReference type="PANTHER" id="PTHR43507:SF20">
    <property type="entry name" value="NADH-UBIQUINONE OXIDOREDUCTASE CHAIN 4"/>
    <property type="match status" value="1"/>
</dbReference>
<evidence type="ECO:0000256" key="3">
    <source>
        <dbReference type="ARBA" id="ARBA00012944"/>
    </source>
</evidence>
<dbReference type="InterPro" id="IPR003918">
    <property type="entry name" value="NADH_UbQ_OxRdtase"/>
</dbReference>
<protein>
    <recommendedName>
        <fullName evidence="4 16">NADH-ubiquinone oxidoreductase chain 4</fullName>
        <ecNumber evidence="3 16">7.1.1.2</ecNumber>
    </recommendedName>
</protein>
<dbReference type="GO" id="GO:0042773">
    <property type="term" value="P:ATP synthesis coupled electron transport"/>
    <property type="evidence" value="ECO:0007669"/>
    <property type="project" value="InterPro"/>
</dbReference>
<keyword evidence="13 16" id="KW-0496">Mitochondrion</keyword>
<accession>A0A343AZ35</accession>
<feature type="domain" description="NADH:ubiquinone oxidoreductase chain 4 N-terminal" evidence="18">
    <location>
        <begin position="1"/>
        <end position="109"/>
    </location>
</feature>
<name>A0A343AZ35_SPHME</name>
<feature type="transmembrane region" description="Helical" evidence="16">
    <location>
        <begin position="341"/>
        <end position="361"/>
    </location>
</feature>
<evidence type="ECO:0000256" key="1">
    <source>
        <dbReference type="ARBA" id="ARBA00004225"/>
    </source>
</evidence>
<dbReference type="Pfam" id="PF01059">
    <property type="entry name" value="Oxidored_q5_N"/>
    <property type="match status" value="1"/>
</dbReference>
<sequence>MLKIIIPTIMLLPTALLSPPKLLWTNTTTHSILIATISLQWLLPSYYPHKNLTQWAGIDQTSSPLLVLCCWLLPLMIMASQNHLQHEPLTRKRIFISTLITIQPLLILAFSATELTLFYISFEATLNPTLILITRWDNQPERLSAGIYLLFYTLISSLPLLIAILHLHTQIGTLHLTMLELTPPTPNNSWTNLLSNLALLTAFMVKAPLYGLHLWLPKAHVEAPIAGSMLLAALLLKLGGYGIMRVTLLTGPLSNHLHYPFLTLALWGALMTSSICLRQTDLKSLIAYSSVSHMGLVIAASMIQTHWAFSGAMILMIAHGLTSSMLFCLANTNYERTHSRILLLTRGLQPLLPLMATWWLLANLSNMALPPTTNLMAELTIMTALFNWSSLTIILTGTATLLTATYTLFMLLATQRGVLPTHITSIQNSNTREHLLMTLHIIPMLLLILKPNLISGVPS</sequence>
<dbReference type="GeneID" id="34948512"/>
<evidence type="ECO:0000313" key="19">
    <source>
        <dbReference type="EMBL" id="APY18636.1"/>
    </source>
</evidence>
<feature type="transmembrane region" description="Helical" evidence="16">
    <location>
        <begin position="189"/>
        <end position="212"/>
    </location>
</feature>
<evidence type="ECO:0000256" key="13">
    <source>
        <dbReference type="ARBA" id="ARBA00023128"/>
    </source>
</evidence>
<keyword evidence="10 16" id="KW-1133">Transmembrane helix</keyword>
<organism evidence="19">
    <name type="scientific">Spheniscus mendiculus</name>
    <name type="common">Galapagos penguin</name>
    <dbReference type="NCBI Taxonomy" id="156760"/>
    <lineage>
        <taxon>Eukaryota</taxon>
        <taxon>Metazoa</taxon>
        <taxon>Chordata</taxon>
        <taxon>Craniata</taxon>
        <taxon>Vertebrata</taxon>
        <taxon>Euteleostomi</taxon>
        <taxon>Archelosauria</taxon>
        <taxon>Archosauria</taxon>
        <taxon>Dinosauria</taxon>
        <taxon>Saurischia</taxon>
        <taxon>Theropoda</taxon>
        <taxon>Coelurosauria</taxon>
        <taxon>Aves</taxon>
        <taxon>Neognathae</taxon>
        <taxon>Neoaves</taxon>
        <taxon>Aequornithes</taxon>
        <taxon>Sphenisciformes</taxon>
        <taxon>Spheniscidae</taxon>
        <taxon>Spheniscus</taxon>
    </lineage>
</organism>
<geneLocation type="mitochondrion" evidence="19"/>
<dbReference type="CTD" id="4538"/>
<dbReference type="GO" id="GO:0015990">
    <property type="term" value="P:electron transport coupled proton transport"/>
    <property type="evidence" value="ECO:0007669"/>
    <property type="project" value="TreeGrafter"/>
</dbReference>
<dbReference type="InterPro" id="IPR000260">
    <property type="entry name" value="NADH4_N"/>
</dbReference>
<evidence type="ECO:0000256" key="7">
    <source>
        <dbReference type="ARBA" id="ARBA00022692"/>
    </source>
</evidence>
<dbReference type="InterPro" id="IPR001750">
    <property type="entry name" value="ND/Mrp_TM"/>
</dbReference>
<dbReference type="InterPro" id="IPR010227">
    <property type="entry name" value="NADH_Q_OxRdtase_chainM/4"/>
</dbReference>
<feature type="transmembrane region" description="Helical" evidence="16">
    <location>
        <begin position="256"/>
        <end position="277"/>
    </location>
</feature>
<evidence type="ECO:0000259" key="18">
    <source>
        <dbReference type="Pfam" id="PF01059"/>
    </source>
</evidence>
<dbReference type="NCBIfam" id="TIGR01972">
    <property type="entry name" value="NDH_I_M"/>
    <property type="match status" value="1"/>
</dbReference>
<feature type="transmembrane region" description="Helical" evidence="16">
    <location>
        <begin position="309"/>
        <end position="329"/>
    </location>
</feature>
<comment type="function">
    <text evidence="16">Core subunit of the mitochondrial membrane respiratory chain NADH dehydrogenase (Complex I) which catalyzes electron transfer from NADH through the respiratory chain, using ubiquinone as an electron acceptor. Essential for the catalytic activity and assembly of complex I.</text>
</comment>
<keyword evidence="8" id="KW-1278">Translocase</keyword>
<dbReference type="EMBL" id="KU361807">
    <property type="protein sequence ID" value="APY18636.1"/>
    <property type="molecule type" value="Genomic_DNA"/>
</dbReference>
<feature type="domain" description="NADH:quinone oxidoreductase/Mrp antiporter transmembrane" evidence="17">
    <location>
        <begin position="112"/>
        <end position="403"/>
    </location>
</feature>
<evidence type="ECO:0000256" key="9">
    <source>
        <dbReference type="ARBA" id="ARBA00022982"/>
    </source>
</evidence>
<evidence type="ECO:0000256" key="10">
    <source>
        <dbReference type="ARBA" id="ARBA00022989"/>
    </source>
</evidence>
<dbReference type="GO" id="GO:0031966">
    <property type="term" value="C:mitochondrial membrane"/>
    <property type="evidence" value="ECO:0007669"/>
    <property type="project" value="UniProtKB-SubCell"/>
</dbReference>
<evidence type="ECO:0000256" key="11">
    <source>
        <dbReference type="ARBA" id="ARBA00023027"/>
    </source>
</evidence>
<feature type="transmembrane region" description="Helical" evidence="16">
    <location>
        <begin position="284"/>
        <end position="303"/>
    </location>
</feature>
<gene>
    <name evidence="19" type="primary">ND4</name>
</gene>
<evidence type="ECO:0000256" key="12">
    <source>
        <dbReference type="ARBA" id="ARBA00023075"/>
    </source>
</evidence>
<dbReference type="AlphaFoldDB" id="A0A343AZ35"/>
<comment type="similarity">
    <text evidence="2 16">Belongs to the complex I subunit 4 family.</text>
</comment>
<evidence type="ECO:0000256" key="15">
    <source>
        <dbReference type="ARBA" id="ARBA00049551"/>
    </source>
</evidence>
<proteinExistence type="inferred from homology"/>
<dbReference type="GO" id="GO:0048039">
    <property type="term" value="F:ubiquinone binding"/>
    <property type="evidence" value="ECO:0007669"/>
    <property type="project" value="TreeGrafter"/>
</dbReference>
<evidence type="ECO:0000256" key="14">
    <source>
        <dbReference type="ARBA" id="ARBA00023136"/>
    </source>
</evidence>
<keyword evidence="6 16" id="KW-0679">Respiratory chain</keyword>
<dbReference type="Pfam" id="PF00361">
    <property type="entry name" value="Proton_antipo_M"/>
    <property type="match status" value="1"/>
</dbReference>
<feature type="transmembrane region" description="Helical" evidence="16">
    <location>
        <begin position="435"/>
        <end position="454"/>
    </location>
</feature>
<comment type="subcellular location">
    <subcellularLocation>
        <location evidence="1 16">Mitochondrion membrane</location>
        <topology evidence="1 16">Multi-pass membrane protein</topology>
    </subcellularLocation>
</comment>
<keyword evidence="12 16" id="KW-0830">Ubiquinone</keyword>
<comment type="catalytic activity">
    <reaction evidence="15 16">
        <text>a ubiquinone + NADH + 5 H(+)(in) = a ubiquinol + NAD(+) + 4 H(+)(out)</text>
        <dbReference type="Rhea" id="RHEA:29091"/>
        <dbReference type="Rhea" id="RHEA-COMP:9565"/>
        <dbReference type="Rhea" id="RHEA-COMP:9566"/>
        <dbReference type="ChEBI" id="CHEBI:15378"/>
        <dbReference type="ChEBI" id="CHEBI:16389"/>
        <dbReference type="ChEBI" id="CHEBI:17976"/>
        <dbReference type="ChEBI" id="CHEBI:57540"/>
        <dbReference type="ChEBI" id="CHEBI:57945"/>
        <dbReference type="EC" id="7.1.1.2"/>
    </reaction>
</comment>
<reference evidence="19" key="1">
    <citation type="submission" date="2015-12" db="EMBL/GenBank/DDBJ databases">
        <title>Natural selection drives the evolution of mitochondrial genome in penguins.</title>
        <authorList>
            <person name="Vianna J.A."/>
            <person name="Ramos B."/>
            <person name="Gonzalez-Acuna D."/>
            <person name="Loyola D."/>
            <person name="Johnson W.E."/>
            <person name="Parker P."/>
            <person name="Massaro M."/>
            <person name="Dantas G.P.M."/>
        </authorList>
    </citation>
    <scope>NUCLEOTIDE SEQUENCE</scope>
</reference>
<keyword evidence="9 16" id="KW-0249">Electron transport</keyword>
<evidence type="ECO:0000256" key="8">
    <source>
        <dbReference type="ARBA" id="ARBA00022967"/>
    </source>
</evidence>
<dbReference type="RefSeq" id="YP_009442055.1">
    <property type="nucleotide sequence ID" value="NC_036297.1"/>
</dbReference>
<dbReference type="PANTHER" id="PTHR43507">
    <property type="entry name" value="NADH-UBIQUINONE OXIDOREDUCTASE CHAIN 4"/>
    <property type="match status" value="1"/>
</dbReference>
<keyword evidence="7 16" id="KW-0812">Transmembrane</keyword>
<keyword evidence="5 16" id="KW-0813">Transport</keyword>
<dbReference type="GO" id="GO:0008137">
    <property type="term" value="F:NADH dehydrogenase (ubiquinone) activity"/>
    <property type="evidence" value="ECO:0007669"/>
    <property type="project" value="UniProtKB-UniRule"/>
</dbReference>
<evidence type="ECO:0000256" key="5">
    <source>
        <dbReference type="ARBA" id="ARBA00022448"/>
    </source>
</evidence>
<feature type="transmembrane region" description="Helical" evidence="16">
    <location>
        <begin position="94"/>
        <end position="112"/>
    </location>
</feature>
<evidence type="ECO:0000256" key="4">
    <source>
        <dbReference type="ARBA" id="ARBA00021006"/>
    </source>
</evidence>
<keyword evidence="14 16" id="KW-0472">Membrane</keyword>
<feature type="transmembrane region" description="Helical" evidence="16">
    <location>
        <begin position="148"/>
        <end position="169"/>
    </location>
</feature>
<evidence type="ECO:0000256" key="16">
    <source>
        <dbReference type="RuleBase" id="RU003297"/>
    </source>
</evidence>
<keyword evidence="11 16" id="KW-0520">NAD</keyword>